<feature type="domain" description="Metallo-beta-lactamase" evidence="5">
    <location>
        <begin position="19"/>
        <end position="242"/>
    </location>
</feature>
<keyword evidence="3" id="KW-0378">Hydrolase</keyword>
<dbReference type="Gene3D" id="3.60.15.10">
    <property type="entry name" value="Ribonuclease Z/Hydroxyacylglutathione hydrolase-like"/>
    <property type="match status" value="1"/>
</dbReference>
<gene>
    <name evidence="6" type="ORF">JR347_06330</name>
</gene>
<evidence type="ECO:0000256" key="2">
    <source>
        <dbReference type="ARBA" id="ARBA00022723"/>
    </source>
</evidence>
<dbReference type="PANTHER" id="PTHR42978">
    <property type="entry name" value="QUORUM-QUENCHING LACTONASE YTNP-RELATED-RELATED"/>
    <property type="match status" value="1"/>
</dbReference>
<organism evidence="6 7">
    <name type="scientific">Fulvivirga lutea</name>
    <dbReference type="NCBI Taxonomy" id="2810512"/>
    <lineage>
        <taxon>Bacteria</taxon>
        <taxon>Pseudomonadati</taxon>
        <taxon>Bacteroidota</taxon>
        <taxon>Cytophagia</taxon>
        <taxon>Cytophagales</taxon>
        <taxon>Fulvivirgaceae</taxon>
        <taxon>Fulvivirga</taxon>
    </lineage>
</organism>
<evidence type="ECO:0000313" key="6">
    <source>
        <dbReference type="EMBL" id="QSE98693.1"/>
    </source>
</evidence>
<evidence type="ECO:0000256" key="4">
    <source>
        <dbReference type="ARBA" id="ARBA00022833"/>
    </source>
</evidence>
<dbReference type="SUPFAM" id="SSF56281">
    <property type="entry name" value="Metallo-hydrolase/oxidoreductase"/>
    <property type="match status" value="1"/>
</dbReference>
<evidence type="ECO:0000256" key="3">
    <source>
        <dbReference type="ARBA" id="ARBA00022801"/>
    </source>
</evidence>
<name>A0A974WJ31_9BACT</name>
<keyword evidence="7" id="KW-1185">Reference proteome</keyword>
<dbReference type="InterPro" id="IPR001279">
    <property type="entry name" value="Metallo-B-lactamas"/>
</dbReference>
<sequence>MKIHHLNCVTIDSPFGPAIGHCMLLNENGRLILIDAGIGINETKNPNALLGKELVEITGYIFDENITAVKQIEKLGYKPDQVENIICSHLDPDHIGGLIDFPNAKIHTSLEEYESFKSGHPRYITRQLSHDPEMQLYKNNDSELFGLPARKLNLGFKTLFYLIPLFGHTNGHCGIAFIENGKWTFYIGDAYYYRAELTNKNHPVGQLATIAAVDNELRKESLNKVLEIVKKYGDKIQYFGYHDPSEFEQIG</sequence>
<reference evidence="6" key="1">
    <citation type="submission" date="2021-02" db="EMBL/GenBank/DDBJ databases">
        <title>Fulvivirga sp. S481 isolated from sea water.</title>
        <authorList>
            <person name="Bae S.S."/>
            <person name="Baek K."/>
        </authorList>
    </citation>
    <scope>NUCLEOTIDE SEQUENCE</scope>
    <source>
        <strain evidence="6">S481</strain>
    </source>
</reference>
<dbReference type="RefSeq" id="WP_205723207.1">
    <property type="nucleotide sequence ID" value="NZ_CP070608.1"/>
</dbReference>
<dbReference type="SMART" id="SM00849">
    <property type="entry name" value="Lactamase_B"/>
    <property type="match status" value="1"/>
</dbReference>
<dbReference type="PANTHER" id="PTHR42978:SF3">
    <property type="entry name" value="BLR3078 PROTEIN"/>
    <property type="match status" value="1"/>
</dbReference>
<evidence type="ECO:0000259" key="5">
    <source>
        <dbReference type="SMART" id="SM00849"/>
    </source>
</evidence>
<proteinExistence type="inferred from homology"/>
<dbReference type="EMBL" id="CP070608">
    <property type="protein sequence ID" value="QSE98693.1"/>
    <property type="molecule type" value="Genomic_DNA"/>
</dbReference>
<dbReference type="InterPro" id="IPR036866">
    <property type="entry name" value="RibonucZ/Hydroxyglut_hydro"/>
</dbReference>
<evidence type="ECO:0000313" key="7">
    <source>
        <dbReference type="Proteomes" id="UP000662783"/>
    </source>
</evidence>
<keyword evidence="4" id="KW-0862">Zinc</keyword>
<accession>A0A974WJ31</accession>
<dbReference type="KEGG" id="fuv:JR347_06330"/>
<keyword evidence="2" id="KW-0479">Metal-binding</keyword>
<comment type="similarity">
    <text evidence="1">Belongs to the metallo-beta-lactamase superfamily.</text>
</comment>
<dbReference type="GO" id="GO:0016787">
    <property type="term" value="F:hydrolase activity"/>
    <property type="evidence" value="ECO:0007669"/>
    <property type="project" value="UniProtKB-KW"/>
</dbReference>
<dbReference type="GO" id="GO:0046872">
    <property type="term" value="F:metal ion binding"/>
    <property type="evidence" value="ECO:0007669"/>
    <property type="project" value="UniProtKB-KW"/>
</dbReference>
<dbReference type="CDD" id="cd07742">
    <property type="entry name" value="metallo-hydrolase-like_MBL-fold"/>
    <property type="match status" value="1"/>
</dbReference>
<protein>
    <submittedName>
        <fullName evidence="6">MBL fold metallo-hydrolase</fullName>
    </submittedName>
</protein>
<dbReference type="InterPro" id="IPR051013">
    <property type="entry name" value="MBL_superfamily_lactonases"/>
</dbReference>
<dbReference type="Pfam" id="PF00753">
    <property type="entry name" value="Lactamase_B"/>
    <property type="match status" value="1"/>
</dbReference>
<dbReference type="AlphaFoldDB" id="A0A974WJ31"/>
<dbReference type="Proteomes" id="UP000662783">
    <property type="component" value="Chromosome"/>
</dbReference>
<evidence type="ECO:0000256" key="1">
    <source>
        <dbReference type="ARBA" id="ARBA00007749"/>
    </source>
</evidence>